<name>A0A0C3M9Q9_9AGAM</name>
<evidence type="ECO:0000313" key="2">
    <source>
        <dbReference type="Proteomes" id="UP000054248"/>
    </source>
</evidence>
<sequence length="77" mass="8542">MSLEIFTTNGDCPDLLSILQLVRTRSSDKKFKGKQVEKSPVTSICLNIDSGKLCSEQRDVLNELKGEVTDVRCILPS</sequence>
<proteinExistence type="predicted"/>
<dbReference type="Proteomes" id="UP000054248">
    <property type="component" value="Unassembled WGS sequence"/>
</dbReference>
<gene>
    <name evidence="1" type="ORF">M407DRAFT_242198</name>
</gene>
<keyword evidence="2" id="KW-1185">Reference proteome</keyword>
<reference evidence="2" key="2">
    <citation type="submission" date="2015-01" db="EMBL/GenBank/DDBJ databases">
        <title>Evolutionary Origins and Diversification of the Mycorrhizal Mutualists.</title>
        <authorList>
            <consortium name="DOE Joint Genome Institute"/>
            <consortium name="Mycorrhizal Genomics Consortium"/>
            <person name="Kohler A."/>
            <person name="Kuo A."/>
            <person name="Nagy L.G."/>
            <person name="Floudas D."/>
            <person name="Copeland A."/>
            <person name="Barry K.W."/>
            <person name="Cichocki N."/>
            <person name="Veneault-Fourrey C."/>
            <person name="LaButti K."/>
            <person name="Lindquist E.A."/>
            <person name="Lipzen A."/>
            <person name="Lundell T."/>
            <person name="Morin E."/>
            <person name="Murat C."/>
            <person name="Riley R."/>
            <person name="Ohm R."/>
            <person name="Sun H."/>
            <person name="Tunlid A."/>
            <person name="Henrissat B."/>
            <person name="Grigoriev I.V."/>
            <person name="Hibbett D.S."/>
            <person name="Martin F."/>
        </authorList>
    </citation>
    <scope>NUCLEOTIDE SEQUENCE [LARGE SCALE GENOMIC DNA]</scope>
    <source>
        <strain evidence="2">MUT 4182</strain>
    </source>
</reference>
<dbReference type="HOGENOM" id="CLU_2639915_0_0_1"/>
<protein>
    <submittedName>
        <fullName evidence="1">Uncharacterized protein</fullName>
    </submittedName>
</protein>
<reference evidence="1 2" key="1">
    <citation type="submission" date="2014-04" db="EMBL/GenBank/DDBJ databases">
        <authorList>
            <consortium name="DOE Joint Genome Institute"/>
            <person name="Kuo A."/>
            <person name="Girlanda M."/>
            <person name="Perotto S."/>
            <person name="Kohler A."/>
            <person name="Nagy L.G."/>
            <person name="Floudas D."/>
            <person name="Copeland A."/>
            <person name="Barry K.W."/>
            <person name="Cichocki N."/>
            <person name="Veneault-Fourrey C."/>
            <person name="LaButti K."/>
            <person name="Lindquist E.A."/>
            <person name="Lipzen A."/>
            <person name="Lundell T."/>
            <person name="Morin E."/>
            <person name="Murat C."/>
            <person name="Sun H."/>
            <person name="Tunlid A."/>
            <person name="Henrissat B."/>
            <person name="Grigoriev I.V."/>
            <person name="Hibbett D.S."/>
            <person name="Martin F."/>
            <person name="Nordberg H.P."/>
            <person name="Cantor M.N."/>
            <person name="Hua S.X."/>
        </authorList>
    </citation>
    <scope>NUCLEOTIDE SEQUENCE [LARGE SCALE GENOMIC DNA]</scope>
    <source>
        <strain evidence="1 2">MUT 4182</strain>
    </source>
</reference>
<organism evidence="1 2">
    <name type="scientific">Tulasnella calospora MUT 4182</name>
    <dbReference type="NCBI Taxonomy" id="1051891"/>
    <lineage>
        <taxon>Eukaryota</taxon>
        <taxon>Fungi</taxon>
        <taxon>Dikarya</taxon>
        <taxon>Basidiomycota</taxon>
        <taxon>Agaricomycotina</taxon>
        <taxon>Agaricomycetes</taxon>
        <taxon>Cantharellales</taxon>
        <taxon>Tulasnellaceae</taxon>
        <taxon>Tulasnella</taxon>
    </lineage>
</organism>
<accession>A0A0C3M9Q9</accession>
<dbReference type="EMBL" id="KN822972">
    <property type="protein sequence ID" value="KIO30427.1"/>
    <property type="molecule type" value="Genomic_DNA"/>
</dbReference>
<evidence type="ECO:0000313" key="1">
    <source>
        <dbReference type="EMBL" id="KIO30427.1"/>
    </source>
</evidence>
<dbReference type="AlphaFoldDB" id="A0A0C3M9Q9"/>
<dbReference type="OrthoDB" id="10403397at2759"/>